<dbReference type="Gene3D" id="2.170.150.80">
    <property type="entry name" value="NAC domain"/>
    <property type="match status" value="1"/>
</dbReference>
<evidence type="ECO:0000259" key="6">
    <source>
        <dbReference type="PROSITE" id="PS51005"/>
    </source>
</evidence>
<proteinExistence type="predicted"/>
<protein>
    <submittedName>
        <fullName evidence="7">NAC domain containing protein</fullName>
    </submittedName>
</protein>
<dbReference type="SUPFAM" id="SSF101941">
    <property type="entry name" value="NAC domain"/>
    <property type="match status" value="1"/>
</dbReference>
<dbReference type="PANTHER" id="PTHR31744">
    <property type="entry name" value="PROTEIN CUP-SHAPED COTYLEDON 2-RELATED"/>
    <property type="match status" value="1"/>
</dbReference>
<organism evidence="7">
    <name type="scientific">Citrus limon</name>
    <name type="common">Lemon</name>
    <name type="synonym">Citrus medica var. limon</name>
    <dbReference type="NCBI Taxonomy" id="2708"/>
    <lineage>
        <taxon>Eukaryota</taxon>
        <taxon>Viridiplantae</taxon>
        <taxon>Streptophyta</taxon>
        <taxon>Embryophyta</taxon>
        <taxon>Tracheophyta</taxon>
        <taxon>Spermatophyta</taxon>
        <taxon>Magnoliopsida</taxon>
        <taxon>eudicotyledons</taxon>
        <taxon>Gunneridae</taxon>
        <taxon>Pentapetalae</taxon>
        <taxon>rosids</taxon>
        <taxon>malvids</taxon>
        <taxon>Sapindales</taxon>
        <taxon>Rutaceae</taxon>
        <taxon>Aurantioideae</taxon>
        <taxon>Citrus</taxon>
    </lineage>
</organism>
<dbReference type="Pfam" id="PF02365">
    <property type="entry name" value="NAM"/>
    <property type="match status" value="1"/>
</dbReference>
<dbReference type="GO" id="GO:0006355">
    <property type="term" value="P:regulation of DNA-templated transcription"/>
    <property type="evidence" value="ECO:0007669"/>
    <property type="project" value="InterPro"/>
</dbReference>
<feature type="compositionally biased region" description="Polar residues" evidence="5">
    <location>
        <begin position="185"/>
        <end position="203"/>
    </location>
</feature>
<feature type="compositionally biased region" description="Polar residues" evidence="5">
    <location>
        <begin position="222"/>
        <end position="233"/>
    </location>
</feature>
<accession>A0A1S8ABX0</accession>
<keyword evidence="1" id="KW-0805">Transcription regulation</keyword>
<feature type="region of interest" description="Disordered" evidence="5">
    <location>
        <begin position="153"/>
        <end position="203"/>
    </location>
</feature>
<dbReference type="EMBL" id="GFAY01000667">
    <property type="protein sequence ID" value="JAV44983.1"/>
    <property type="molecule type" value="Transcribed_RNA"/>
</dbReference>
<feature type="region of interest" description="Disordered" evidence="5">
    <location>
        <begin position="222"/>
        <end position="269"/>
    </location>
</feature>
<keyword evidence="4" id="KW-0539">Nucleus</keyword>
<evidence type="ECO:0000256" key="4">
    <source>
        <dbReference type="ARBA" id="ARBA00023242"/>
    </source>
</evidence>
<keyword evidence="2" id="KW-0238">DNA-binding</keyword>
<evidence type="ECO:0000256" key="5">
    <source>
        <dbReference type="SAM" id="MobiDB-lite"/>
    </source>
</evidence>
<dbReference type="InterPro" id="IPR036093">
    <property type="entry name" value="NAC_dom_sf"/>
</dbReference>
<dbReference type="GO" id="GO:0003677">
    <property type="term" value="F:DNA binding"/>
    <property type="evidence" value="ECO:0007669"/>
    <property type="project" value="UniProtKB-KW"/>
</dbReference>
<evidence type="ECO:0000256" key="3">
    <source>
        <dbReference type="ARBA" id="ARBA00023163"/>
    </source>
</evidence>
<dbReference type="AlphaFoldDB" id="A0A1S8ABX0"/>
<evidence type="ECO:0000256" key="2">
    <source>
        <dbReference type="ARBA" id="ARBA00023125"/>
    </source>
</evidence>
<keyword evidence="3" id="KW-0804">Transcription</keyword>
<dbReference type="PANTHER" id="PTHR31744:SF219">
    <property type="entry name" value="NAC DOMAIN-CONTAINING PROTEIN 4"/>
    <property type="match status" value="1"/>
</dbReference>
<dbReference type="PROSITE" id="PS51005">
    <property type="entry name" value="NAC"/>
    <property type="match status" value="1"/>
</dbReference>
<reference evidence="7" key="1">
    <citation type="submission" date="2016-12" db="EMBL/GenBank/DDBJ databases">
        <title>Transcriptomic, proteomic, and metabolomic analysis of Citrus limon response to graft inoculation by Candidatus Liberibacter asiaticus.</title>
        <authorList>
            <person name="Ramsey J."/>
            <person name="Chin E."/>
            <person name="Chavez J."/>
            <person name="Saha S."/>
            <person name="Mischuk D."/>
            <person name="Mahoney J."/>
            <person name="Mohr J."/>
            <person name="Robison F."/>
            <person name="Godfrey K."/>
            <person name="Levesque C."/>
            <person name="Foster L."/>
            <person name="Xu Y."/>
            <person name="Strickler S."/>
            <person name="Fernandez-Pozo N."/>
            <person name="Polek M.L."/>
            <person name="Giovannoni J."/>
            <person name="Mueller L.A."/>
            <person name="Slupsky C."/>
            <person name="Bruce J."/>
            <person name="Cilia M."/>
        </authorList>
    </citation>
    <scope>NUCLEOTIDE SEQUENCE</scope>
</reference>
<sequence>MESQLGFKFQPSDQLIIHFLKEKRLDPHFSHHPIKDIGHICSLEPWDLAMESKTETEDQVWYFFYEPYYKYRESNRAHRKTEAGHWTITSRDSKIEARNGLTGTKKFLTFYRRSPCSKAAAKTDWIMHEYHVKDDPSYEKEFVLCRIQRKRNKRRKDGISTIDEGEPSEQLVSPPQQSPSHSISNGYHSEQNTHTIPQPQLQNHRSISFPTVQNTIYQSIRNDTPTQLSVSKHSISKRDHNGENIPANQPLPQNHSKETTLKYQPQPPNHNSISYLGNRVEQNMYPLTNNLVIPNYPPTQQPQPDYNMISHFGNPIKENSLTNPQLPPNSNLDSQLPPGHHSVTHDFAGNNFHEERLPFREIKSFGGYNRPNDASSSAVQTPISQEQELNYSNSSIGTCDISDCQIFSDEQVNNLINSLRALLDENSCEETGKTLTPTLTHQRLMAKL</sequence>
<dbReference type="InterPro" id="IPR003441">
    <property type="entry name" value="NAC-dom"/>
</dbReference>
<evidence type="ECO:0000313" key="7">
    <source>
        <dbReference type="EMBL" id="JAV44983.1"/>
    </source>
</evidence>
<name>A0A1S8ABX0_CITLI</name>
<feature type="domain" description="NAC" evidence="6">
    <location>
        <begin position="3"/>
        <end position="150"/>
    </location>
</feature>
<evidence type="ECO:0000256" key="1">
    <source>
        <dbReference type="ARBA" id="ARBA00023015"/>
    </source>
</evidence>
<feature type="compositionally biased region" description="Low complexity" evidence="5">
    <location>
        <begin position="168"/>
        <end position="184"/>
    </location>
</feature>